<proteinExistence type="predicted"/>
<keyword evidence="2" id="KW-1133">Transmembrane helix</keyword>
<organism evidence="3 4">
    <name type="scientific">Marseilla massiliensis</name>
    <dbReference type="NCBI Taxonomy" id="1841864"/>
    <lineage>
        <taxon>Bacteria</taxon>
        <taxon>Pseudomonadati</taxon>
        <taxon>Bacteroidota</taxon>
        <taxon>Bacteroidia</taxon>
        <taxon>Bacteroidales</taxon>
        <taxon>Prevotellaceae</taxon>
        <taxon>Marseilla</taxon>
    </lineage>
</organism>
<sequence length="343" mass="38572">MAVNQADSTTVTGAAAQAEAAPAAGYRGKARTPYEVLKQLPEDATPEQQDSAIQANFHVVNTHLSTRPDTLTLPGQEKWTRPGEVVQPEAYIDRFFRNDSTFRPEIGNSRSGIAGDPVPYTIQGDNTLTALLIGCFIIAMLAFANTRRFITIQAKQFFRGTKNISSDYSETSAEVRSQSFFVLLTCLLFAIISFIYTLENVADTFILSSQYQLVAVFFGIYVAYFGFRLLVYWAVNSVFFGSRKSVKWLKSLLFATSMEGVALFPLVLLVSYFDLSMQKAIIYVFFVIALVKMSLLYKSFIVFFKHKAFFLQIILYFCALEIMPLLALWGVLVNVVDYLKINF</sequence>
<keyword evidence="2" id="KW-0812">Transmembrane</keyword>
<feature type="compositionally biased region" description="Low complexity" evidence="1">
    <location>
        <begin position="13"/>
        <end position="26"/>
    </location>
</feature>
<evidence type="ECO:0000256" key="2">
    <source>
        <dbReference type="SAM" id="Phobius"/>
    </source>
</evidence>
<comment type="caution">
    <text evidence="3">The sequence shown here is derived from an EMBL/GenBank/DDBJ whole genome shotgun (WGS) entry which is preliminary data.</text>
</comment>
<feature type="transmembrane region" description="Helical" evidence="2">
    <location>
        <begin position="309"/>
        <end position="332"/>
    </location>
</feature>
<feature type="region of interest" description="Disordered" evidence="1">
    <location>
        <begin position="1"/>
        <end position="26"/>
    </location>
</feature>
<evidence type="ECO:0000256" key="1">
    <source>
        <dbReference type="SAM" id="MobiDB-lite"/>
    </source>
</evidence>
<gene>
    <name evidence="3" type="ORF">H6A34_08685</name>
</gene>
<dbReference type="Pfam" id="PF14093">
    <property type="entry name" value="DUF4271"/>
    <property type="match status" value="1"/>
</dbReference>
<feature type="transmembrane region" description="Helical" evidence="2">
    <location>
        <begin position="128"/>
        <end position="146"/>
    </location>
</feature>
<feature type="compositionally biased region" description="Polar residues" evidence="1">
    <location>
        <begin position="1"/>
        <end position="12"/>
    </location>
</feature>
<feature type="transmembrane region" description="Helical" evidence="2">
    <location>
        <begin position="252"/>
        <end position="274"/>
    </location>
</feature>
<dbReference type="Proteomes" id="UP000706891">
    <property type="component" value="Unassembled WGS sequence"/>
</dbReference>
<accession>A0A939B821</accession>
<dbReference type="InterPro" id="IPR025367">
    <property type="entry name" value="DUF4271"/>
</dbReference>
<evidence type="ECO:0000313" key="3">
    <source>
        <dbReference type="EMBL" id="MBM6673948.1"/>
    </source>
</evidence>
<keyword evidence="4" id="KW-1185">Reference proteome</keyword>
<feature type="transmembrane region" description="Helical" evidence="2">
    <location>
        <begin position="180"/>
        <end position="198"/>
    </location>
</feature>
<evidence type="ECO:0000313" key="4">
    <source>
        <dbReference type="Proteomes" id="UP000706891"/>
    </source>
</evidence>
<feature type="transmembrane region" description="Helical" evidence="2">
    <location>
        <begin position="280"/>
        <end position="297"/>
    </location>
</feature>
<protein>
    <submittedName>
        <fullName evidence="3">DUF4271 domain-containing protein</fullName>
    </submittedName>
</protein>
<keyword evidence="2" id="KW-0472">Membrane</keyword>
<dbReference type="RefSeq" id="WP_021949409.1">
    <property type="nucleotide sequence ID" value="NZ_JACJJG010000044.1"/>
</dbReference>
<name>A0A939B821_9BACT</name>
<reference evidence="3" key="2">
    <citation type="journal article" date="2021" name="Sci. Rep.">
        <title>The distribution of antibiotic resistance genes in chicken gut microbiota commensals.</title>
        <authorList>
            <person name="Juricova H."/>
            <person name="Matiasovicova J."/>
            <person name="Kubasova T."/>
            <person name="Cejkova D."/>
            <person name="Rychlik I."/>
        </authorList>
    </citation>
    <scope>NUCLEOTIDE SEQUENCE</scope>
    <source>
        <strain evidence="3">An824</strain>
    </source>
</reference>
<dbReference type="EMBL" id="JACJJG010000044">
    <property type="protein sequence ID" value="MBM6673948.1"/>
    <property type="molecule type" value="Genomic_DNA"/>
</dbReference>
<reference evidence="3" key="1">
    <citation type="submission" date="2020-08" db="EMBL/GenBank/DDBJ databases">
        <authorList>
            <person name="Cejkova D."/>
            <person name="Kubasova T."/>
            <person name="Jahodarova E."/>
            <person name="Rychlik I."/>
        </authorList>
    </citation>
    <scope>NUCLEOTIDE SEQUENCE</scope>
    <source>
        <strain evidence="3">An824</strain>
    </source>
</reference>
<dbReference type="AlphaFoldDB" id="A0A939B821"/>
<feature type="transmembrane region" description="Helical" evidence="2">
    <location>
        <begin position="210"/>
        <end position="231"/>
    </location>
</feature>